<keyword evidence="4 9" id="KW-0902">Two-component regulatory system</keyword>
<reference evidence="12" key="1">
    <citation type="submission" date="2022-05" db="EMBL/GenBank/DDBJ databases">
        <title>Complete genome sequence of toluene-degrading Gulosibacter sediminis strain ACHW.36C.</title>
        <authorList>
            <person name="Wai A.C."/>
            <person name="Lai G.K."/>
            <person name="Griffin S.D."/>
            <person name="Leung F.C."/>
        </authorList>
    </citation>
    <scope>NUCLEOTIDE SEQUENCE [LARGE SCALE GENOMIC DNA]</scope>
    <source>
        <strain evidence="12">ACHW.36C</strain>
    </source>
</reference>
<evidence type="ECO:0000259" key="11">
    <source>
        <dbReference type="PROSITE" id="PS50110"/>
    </source>
</evidence>
<dbReference type="Pfam" id="PF00072">
    <property type="entry name" value="Response_reg"/>
    <property type="match status" value="1"/>
</dbReference>
<dbReference type="PIRSF" id="PIRSF006171">
    <property type="entry name" value="RR_citrat_malat"/>
    <property type="match status" value="1"/>
</dbReference>
<sequence>MINVLLVDDEPLALEAHREYIGRIDGFRVVAEAAGARAALDRLAPSIRGGASDAIDLVLLDMTMPDGTGIDVLRYARAKATPVDVIALTSVRDPEVVRQVIMLGAVQYLVKPFTFADVRERLEQYRDYRARVLDASGAATQSEIDAMLGALRPAPTALPKGLSPQSLEAVLGVVRARAQVTAAEAAEVAGISRVTARRYLEHLAELGRVERVAHYGTGGRPRSEYRWRDVP</sequence>
<evidence type="ECO:0000256" key="4">
    <source>
        <dbReference type="ARBA" id="ARBA00023012"/>
    </source>
</evidence>
<protein>
    <recommendedName>
        <fullName evidence="9">Transcriptional regulatory protein</fullName>
    </recommendedName>
</protein>
<dbReference type="Gene3D" id="1.10.10.10">
    <property type="entry name" value="Winged helix-like DNA-binding domain superfamily/Winged helix DNA-binding domain"/>
    <property type="match status" value="1"/>
</dbReference>
<dbReference type="PROSITE" id="PS50110">
    <property type="entry name" value="RESPONSE_REGULATORY"/>
    <property type="match status" value="1"/>
</dbReference>
<organism evidence="12">
    <name type="scientific">Gulosibacter sediminis</name>
    <dbReference type="NCBI Taxonomy" id="1729695"/>
    <lineage>
        <taxon>Bacteria</taxon>
        <taxon>Bacillati</taxon>
        <taxon>Actinomycetota</taxon>
        <taxon>Actinomycetes</taxon>
        <taxon>Micrococcales</taxon>
        <taxon>Microbacteriaceae</taxon>
        <taxon>Gulosibacter</taxon>
    </lineage>
</organism>
<dbReference type="PANTHER" id="PTHR45526:SF1">
    <property type="entry name" value="TRANSCRIPTIONAL REGULATORY PROTEIN DCUR-RELATED"/>
    <property type="match status" value="1"/>
</dbReference>
<accession>A0ABY4MZ72</accession>
<keyword evidence="2 9" id="KW-0963">Cytoplasm</keyword>
<evidence type="ECO:0000256" key="9">
    <source>
        <dbReference type="PIRNR" id="PIRNR006171"/>
    </source>
</evidence>
<dbReference type="InterPro" id="IPR051271">
    <property type="entry name" value="2C-system_Tx_regulators"/>
</dbReference>
<evidence type="ECO:0000256" key="2">
    <source>
        <dbReference type="ARBA" id="ARBA00022490"/>
    </source>
</evidence>
<dbReference type="EMBL" id="CP097160">
    <property type="protein sequence ID" value="UQN14482.1"/>
    <property type="molecule type" value="Genomic_DNA"/>
</dbReference>
<feature type="modified residue" description="4-aspartylphosphate" evidence="10">
    <location>
        <position position="61"/>
    </location>
</feature>
<evidence type="ECO:0000256" key="10">
    <source>
        <dbReference type="PROSITE-ProRule" id="PRU00169"/>
    </source>
</evidence>
<feature type="domain" description="Response regulatory" evidence="11">
    <location>
        <begin position="3"/>
        <end position="126"/>
    </location>
</feature>
<dbReference type="InterPro" id="IPR036390">
    <property type="entry name" value="WH_DNA-bd_sf"/>
</dbReference>
<keyword evidence="7 9" id="KW-0010">Activator</keyword>
<dbReference type="InterPro" id="IPR011006">
    <property type="entry name" value="CheY-like_superfamily"/>
</dbReference>
<dbReference type="InterPro" id="IPR036388">
    <property type="entry name" value="WH-like_DNA-bd_sf"/>
</dbReference>
<evidence type="ECO:0000256" key="6">
    <source>
        <dbReference type="ARBA" id="ARBA00023125"/>
    </source>
</evidence>
<evidence type="ECO:0000256" key="1">
    <source>
        <dbReference type="ARBA" id="ARBA00004496"/>
    </source>
</evidence>
<evidence type="ECO:0000256" key="5">
    <source>
        <dbReference type="ARBA" id="ARBA00023015"/>
    </source>
</evidence>
<evidence type="ECO:0000256" key="7">
    <source>
        <dbReference type="ARBA" id="ARBA00023159"/>
    </source>
</evidence>
<name>A0ABY4MZ72_9MICO</name>
<keyword evidence="5 9" id="KW-0805">Transcription regulation</keyword>
<gene>
    <name evidence="12" type="ORF">M3M28_10545</name>
</gene>
<keyword evidence="3 10" id="KW-0597">Phosphoprotein</keyword>
<dbReference type="InterPro" id="IPR024187">
    <property type="entry name" value="Sig_transdc_resp-reg_cit/mal"/>
</dbReference>
<comment type="subcellular location">
    <subcellularLocation>
        <location evidence="1 9">Cytoplasm</location>
    </subcellularLocation>
</comment>
<dbReference type="InterPro" id="IPR006793">
    <property type="entry name" value="FaeA"/>
</dbReference>
<dbReference type="Pfam" id="PF04703">
    <property type="entry name" value="FaeA"/>
    <property type="match status" value="1"/>
</dbReference>
<dbReference type="Gene3D" id="3.40.50.2300">
    <property type="match status" value="1"/>
</dbReference>
<dbReference type="InterPro" id="IPR001789">
    <property type="entry name" value="Sig_transdc_resp-reg_receiver"/>
</dbReference>
<dbReference type="SUPFAM" id="SSF46785">
    <property type="entry name" value="Winged helix' DNA-binding domain"/>
    <property type="match status" value="1"/>
</dbReference>
<keyword evidence="8 9" id="KW-0804">Transcription</keyword>
<evidence type="ECO:0000313" key="12">
    <source>
        <dbReference type="EMBL" id="UQN14482.1"/>
    </source>
</evidence>
<dbReference type="SMART" id="SM00448">
    <property type="entry name" value="REC"/>
    <property type="match status" value="1"/>
</dbReference>
<proteinExistence type="predicted"/>
<dbReference type="PANTHER" id="PTHR45526">
    <property type="entry name" value="TRANSCRIPTIONAL REGULATORY PROTEIN DPIA"/>
    <property type="match status" value="1"/>
</dbReference>
<dbReference type="SUPFAM" id="SSF52172">
    <property type="entry name" value="CheY-like"/>
    <property type="match status" value="1"/>
</dbReference>
<evidence type="ECO:0000256" key="8">
    <source>
        <dbReference type="ARBA" id="ARBA00023163"/>
    </source>
</evidence>
<evidence type="ECO:0000256" key="3">
    <source>
        <dbReference type="ARBA" id="ARBA00022553"/>
    </source>
</evidence>
<keyword evidence="6 9" id="KW-0238">DNA-binding</keyword>